<evidence type="ECO:0000259" key="2">
    <source>
        <dbReference type="PROSITE" id="PS51502"/>
    </source>
</evidence>
<evidence type="ECO:0000313" key="4">
    <source>
        <dbReference type="Proteomes" id="UP000017836"/>
    </source>
</evidence>
<dbReference type="SUPFAM" id="SSF54909">
    <property type="entry name" value="Dimeric alpha+beta barrel"/>
    <property type="match status" value="2"/>
</dbReference>
<dbReference type="PROSITE" id="PS51502">
    <property type="entry name" value="S_R_A_B_BARREL"/>
    <property type="match status" value="2"/>
</dbReference>
<dbReference type="AlphaFoldDB" id="U5DBB7"/>
<dbReference type="eggNOG" id="ENOG502QTKV">
    <property type="taxonomic scope" value="Eukaryota"/>
</dbReference>
<dbReference type="OMA" id="SPIAFTH"/>
<dbReference type="SMART" id="SM00886">
    <property type="entry name" value="Dabb"/>
    <property type="match status" value="2"/>
</dbReference>
<dbReference type="InterPro" id="IPR011008">
    <property type="entry name" value="Dimeric_a/b-barrel"/>
</dbReference>
<keyword evidence="4" id="KW-1185">Reference proteome</keyword>
<dbReference type="InterPro" id="IPR044662">
    <property type="entry name" value="HS1/DABB1-like"/>
</dbReference>
<feature type="domain" description="Stress-response A/B barrel" evidence="2">
    <location>
        <begin position="82"/>
        <end position="176"/>
    </location>
</feature>
<dbReference type="Pfam" id="PF07876">
    <property type="entry name" value="Dabb"/>
    <property type="match status" value="2"/>
</dbReference>
<dbReference type="KEGG" id="atr:18447085"/>
<reference evidence="4" key="1">
    <citation type="journal article" date="2013" name="Science">
        <title>The Amborella genome and the evolution of flowering plants.</title>
        <authorList>
            <consortium name="Amborella Genome Project"/>
        </authorList>
    </citation>
    <scope>NUCLEOTIDE SEQUENCE [LARGE SCALE GENOMIC DNA]</scope>
</reference>
<proteinExistence type="predicted"/>
<dbReference type="PANTHER" id="PTHR33178">
    <property type="match status" value="1"/>
</dbReference>
<feature type="domain" description="Stress-response A/B barrel" evidence="2">
    <location>
        <begin position="190"/>
        <end position="284"/>
    </location>
</feature>
<accession>U5DBB7</accession>
<dbReference type="InterPro" id="IPR013097">
    <property type="entry name" value="Dabb"/>
</dbReference>
<comment type="subunit">
    <text evidence="1">Homodimer.</text>
</comment>
<name>U5DBB7_AMBTC</name>
<dbReference type="Gramene" id="ERN18717">
    <property type="protein sequence ID" value="ERN18717"/>
    <property type="gene ID" value="AMTR_s00322p00016350"/>
</dbReference>
<dbReference type="Gene3D" id="3.30.70.100">
    <property type="match status" value="2"/>
</dbReference>
<organism evidence="3 4">
    <name type="scientific">Amborella trichopoda</name>
    <dbReference type="NCBI Taxonomy" id="13333"/>
    <lineage>
        <taxon>Eukaryota</taxon>
        <taxon>Viridiplantae</taxon>
        <taxon>Streptophyta</taxon>
        <taxon>Embryophyta</taxon>
        <taxon>Tracheophyta</taxon>
        <taxon>Spermatophyta</taxon>
        <taxon>Magnoliopsida</taxon>
        <taxon>Amborellales</taxon>
        <taxon>Amborellaceae</taxon>
        <taxon>Amborella</taxon>
    </lineage>
</organism>
<dbReference type="HOGENOM" id="CLU_087754_0_0_1"/>
<dbReference type="OrthoDB" id="42919at2759"/>
<dbReference type="EMBL" id="KI392082">
    <property type="protein sequence ID" value="ERN18717.1"/>
    <property type="molecule type" value="Genomic_DNA"/>
</dbReference>
<protein>
    <recommendedName>
        <fullName evidence="2">Stress-response A/B barrel domain-containing protein</fullName>
    </recommendedName>
</protein>
<evidence type="ECO:0000256" key="1">
    <source>
        <dbReference type="ARBA" id="ARBA00011738"/>
    </source>
</evidence>
<dbReference type="PANTHER" id="PTHR33178:SF3">
    <property type="entry name" value="STRESS-RESPONSE A_B BARREL DOMAIN-CONTAINING PROTEIN UP3"/>
    <property type="match status" value="1"/>
</dbReference>
<dbReference type="Proteomes" id="UP000017836">
    <property type="component" value="Unassembled WGS sequence"/>
</dbReference>
<gene>
    <name evidence="3" type="ORF">AMTR_s00322p00016350</name>
</gene>
<sequence>MFLPKISALSHSLYAGKSSLRGGFFELSTFCSLSKVQFSPRSRTHLPVFLKGASSHSKISTNPLSVRAFSATPLAQMSSKVVEHTVLFKIREGTEPEKVDAMMSGLRGLTSLDSVIYLTTGRISKIESPSFTFTHVLHSRYHDKDGLAQYAGDPKHVAVLKELILPISEDILALDWVADVEGPLFPTWDAFRLSILKPREGLSDEERGEVQNILGYCKKFFPSIKQLSFGENFTPARAKGFSWGVLSFFNGLKELKELDENEEYLKLQKEKVRAQMEDYVVIDYELVSQADSP</sequence>
<evidence type="ECO:0000313" key="3">
    <source>
        <dbReference type="EMBL" id="ERN18717.1"/>
    </source>
</evidence>
<dbReference type="STRING" id="13333.U5DBB7"/>